<evidence type="ECO:0000256" key="7">
    <source>
        <dbReference type="ARBA" id="ARBA00022801"/>
    </source>
</evidence>
<evidence type="ECO:0000256" key="9">
    <source>
        <dbReference type="HAMAP-Rule" id="MF_00104"/>
    </source>
</evidence>
<evidence type="ECO:0000313" key="12">
    <source>
        <dbReference type="EMBL" id="QDV32685.1"/>
    </source>
</evidence>
<feature type="domain" description="RNase III" evidence="11">
    <location>
        <begin position="12"/>
        <end position="136"/>
    </location>
</feature>
<dbReference type="GO" id="GO:0019843">
    <property type="term" value="F:rRNA binding"/>
    <property type="evidence" value="ECO:0007669"/>
    <property type="project" value="UniProtKB-KW"/>
</dbReference>
<dbReference type="OrthoDB" id="9805026at2"/>
<reference evidence="12 13" key="1">
    <citation type="submission" date="2019-02" db="EMBL/GenBank/DDBJ databases">
        <title>Deep-cultivation of Planctomycetes and their phenomic and genomic characterization uncovers novel biology.</title>
        <authorList>
            <person name="Wiegand S."/>
            <person name="Jogler M."/>
            <person name="Boedeker C."/>
            <person name="Pinto D."/>
            <person name="Vollmers J."/>
            <person name="Rivas-Marin E."/>
            <person name="Kohn T."/>
            <person name="Peeters S.H."/>
            <person name="Heuer A."/>
            <person name="Rast P."/>
            <person name="Oberbeckmann S."/>
            <person name="Bunk B."/>
            <person name="Jeske O."/>
            <person name="Meyerdierks A."/>
            <person name="Storesund J.E."/>
            <person name="Kallscheuer N."/>
            <person name="Luecker S."/>
            <person name="Lage O.M."/>
            <person name="Pohl T."/>
            <person name="Merkel B.J."/>
            <person name="Hornburger P."/>
            <person name="Mueller R.-W."/>
            <person name="Bruemmer F."/>
            <person name="Labrenz M."/>
            <person name="Spormann A.M."/>
            <person name="Op den Camp H."/>
            <person name="Overmann J."/>
            <person name="Amann R."/>
            <person name="Jetten M.S.M."/>
            <person name="Mascher T."/>
            <person name="Medema M.H."/>
            <person name="Devos D.P."/>
            <person name="Kaster A.-K."/>
            <person name="Ovreas L."/>
            <person name="Rohde M."/>
            <person name="Galperin M.Y."/>
            <person name="Jogler C."/>
        </authorList>
    </citation>
    <scope>NUCLEOTIDE SEQUENCE [LARGE SCALE GENOMIC DNA]</scope>
    <source>
        <strain evidence="12 13">ElP</strain>
    </source>
</reference>
<dbReference type="FunFam" id="1.10.1520.10:FF:000001">
    <property type="entry name" value="Ribonuclease 3"/>
    <property type="match status" value="1"/>
</dbReference>
<keyword evidence="4 9" id="KW-0507">mRNA processing</keyword>
<dbReference type="InterPro" id="IPR014720">
    <property type="entry name" value="dsRBD_dom"/>
</dbReference>
<protein>
    <recommendedName>
        <fullName evidence="9">Ribonuclease 3</fullName>
        <ecNumber evidence="9">3.1.26.3</ecNumber>
    </recommendedName>
    <alternativeName>
        <fullName evidence="9">Ribonuclease III</fullName>
        <shortName evidence="9">RNase III</shortName>
    </alternativeName>
</protein>
<comment type="catalytic activity">
    <reaction evidence="1 9">
        <text>Endonucleolytic cleavage to 5'-phosphomonoester.</text>
        <dbReference type="EC" id="3.1.26.3"/>
    </reaction>
</comment>
<keyword evidence="9" id="KW-0963">Cytoplasm</keyword>
<dbReference type="GO" id="GO:0005737">
    <property type="term" value="C:cytoplasm"/>
    <property type="evidence" value="ECO:0007669"/>
    <property type="project" value="UniProtKB-SubCell"/>
</dbReference>
<keyword evidence="5 9" id="KW-0540">Nuclease</keyword>
<evidence type="ECO:0000256" key="5">
    <source>
        <dbReference type="ARBA" id="ARBA00022722"/>
    </source>
</evidence>
<dbReference type="SUPFAM" id="SSF69065">
    <property type="entry name" value="RNase III domain-like"/>
    <property type="match status" value="1"/>
</dbReference>
<feature type="binding site" evidence="9">
    <location>
        <position position="50"/>
    </location>
    <ligand>
        <name>Mg(2+)</name>
        <dbReference type="ChEBI" id="CHEBI:18420"/>
    </ligand>
</feature>
<dbReference type="PANTHER" id="PTHR11207">
    <property type="entry name" value="RIBONUCLEASE III"/>
    <property type="match status" value="1"/>
</dbReference>
<accession>A0A518GVQ7</accession>
<dbReference type="SUPFAM" id="SSF54768">
    <property type="entry name" value="dsRNA-binding domain-like"/>
    <property type="match status" value="1"/>
</dbReference>
<keyword evidence="9" id="KW-0819">tRNA processing</keyword>
<evidence type="ECO:0000256" key="8">
    <source>
        <dbReference type="ARBA" id="ARBA00022884"/>
    </source>
</evidence>
<dbReference type="Proteomes" id="UP000317835">
    <property type="component" value="Chromosome"/>
</dbReference>
<dbReference type="GO" id="GO:0006397">
    <property type="term" value="P:mRNA processing"/>
    <property type="evidence" value="ECO:0007669"/>
    <property type="project" value="UniProtKB-UniRule"/>
</dbReference>
<dbReference type="SMART" id="SM00358">
    <property type="entry name" value="DSRM"/>
    <property type="match status" value="1"/>
</dbReference>
<evidence type="ECO:0000256" key="3">
    <source>
        <dbReference type="ARBA" id="ARBA00022552"/>
    </source>
</evidence>
<feature type="binding site" evidence="9">
    <location>
        <position position="125"/>
    </location>
    <ligand>
        <name>Mg(2+)</name>
        <dbReference type="ChEBI" id="CHEBI:18420"/>
    </ligand>
</feature>
<dbReference type="GO" id="GO:0006364">
    <property type="term" value="P:rRNA processing"/>
    <property type="evidence" value="ECO:0007669"/>
    <property type="project" value="UniProtKB-UniRule"/>
</dbReference>
<dbReference type="PROSITE" id="PS50142">
    <property type="entry name" value="RNASE_3_2"/>
    <property type="match status" value="1"/>
</dbReference>
<dbReference type="InterPro" id="IPR011907">
    <property type="entry name" value="RNase_III"/>
</dbReference>
<keyword evidence="3 9" id="KW-0698">rRNA processing</keyword>
<evidence type="ECO:0000256" key="4">
    <source>
        <dbReference type="ARBA" id="ARBA00022664"/>
    </source>
</evidence>
<dbReference type="PROSITE" id="PS50137">
    <property type="entry name" value="DS_RBD"/>
    <property type="match status" value="1"/>
</dbReference>
<dbReference type="NCBIfam" id="TIGR02191">
    <property type="entry name" value="RNaseIII"/>
    <property type="match status" value="1"/>
</dbReference>
<dbReference type="PANTHER" id="PTHR11207:SF0">
    <property type="entry name" value="RIBONUCLEASE 3"/>
    <property type="match status" value="1"/>
</dbReference>
<dbReference type="AlphaFoldDB" id="A0A518GVQ7"/>
<dbReference type="PROSITE" id="PS00517">
    <property type="entry name" value="RNASE_3_1"/>
    <property type="match status" value="1"/>
</dbReference>
<dbReference type="GO" id="GO:0046872">
    <property type="term" value="F:metal ion binding"/>
    <property type="evidence" value="ECO:0007669"/>
    <property type="project" value="UniProtKB-KW"/>
</dbReference>
<keyword evidence="7 9" id="KW-0378">Hydrolase</keyword>
<feature type="active site" evidence="9">
    <location>
        <position position="125"/>
    </location>
</feature>
<dbReference type="KEGG" id="tpla:ElP_05200"/>
<dbReference type="CDD" id="cd10845">
    <property type="entry name" value="DSRM_RNAse_III_family"/>
    <property type="match status" value="1"/>
</dbReference>
<dbReference type="Gene3D" id="3.30.160.20">
    <property type="match status" value="1"/>
</dbReference>
<dbReference type="SMART" id="SM00535">
    <property type="entry name" value="RIBOc"/>
    <property type="match status" value="1"/>
</dbReference>
<evidence type="ECO:0000259" key="11">
    <source>
        <dbReference type="PROSITE" id="PS50142"/>
    </source>
</evidence>
<keyword evidence="8 9" id="KW-0694">RNA-binding</keyword>
<dbReference type="InterPro" id="IPR000999">
    <property type="entry name" value="RNase_III_dom"/>
</dbReference>
<dbReference type="Pfam" id="PF00035">
    <property type="entry name" value="dsrm"/>
    <property type="match status" value="1"/>
</dbReference>
<dbReference type="GO" id="GO:0004525">
    <property type="term" value="F:ribonuclease III activity"/>
    <property type="evidence" value="ECO:0007669"/>
    <property type="project" value="UniProtKB-UniRule"/>
</dbReference>
<keyword evidence="9" id="KW-0479">Metal-binding</keyword>
<name>A0A518GVQ7_9BACT</name>
<evidence type="ECO:0000256" key="2">
    <source>
        <dbReference type="ARBA" id="ARBA00010183"/>
    </source>
</evidence>
<keyword evidence="13" id="KW-1185">Reference proteome</keyword>
<comment type="subcellular location">
    <subcellularLocation>
        <location evidence="9">Cytoplasm</location>
    </subcellularLocation>
</comment>
<dbReference type="GO" id="GO:0008033">
    <property type="term" value="P:tRNA processing"/>
    <property type="evidence" value="ECO:0007669"/>
    <property type="project" value="UniProtKB-KW"/>
</dbReference>
<keyword evidence="9" id="KW-0460">Magnesium</keyword>
<feature type="active site" evidence="9">
    <location>
        <position position="54"/>
    </location>
</feature>
<gene>
    <name evidence="9 12" type="primary">rnc</name>
    <name evidence="12" type="ORF">ElP_05200</name>
</gene>
<comment type="similarity">
    <text evidence="2">Belongs to the ribonuclease III family.</text>
</comment>
<dbReference type="RefSeq" id="WP_145266951.1">
    <property type="nucleotide sequence ID" value="NZ_CP036426.1"/>
</dbReference>
<comment type="function">
    <text evidence="9">Digests double-stranded RNA. Involved in the processing of primary rRNA transcript to yield the immediate precursors to the large and small rRNAs (23S and 16S). Processes some mRNAs, and tRNAs when they are encoded in the rRNA operon. Processes pre-crRNA and tracrRNA of type II CRISPR loci if present in the organism.</text>
</comment>
<evidence type="ECO:0000256" key="1">
    <source>
        <dbReference type="ARBA" id="ARBA00000109"/>
    </source>
</evidence>
<dbReference type="EMBL" id="CP036426">
    <property type="protein sequence ID" value="QDV32685.1"/>
    <property type="molecule type" value="Genomic_DNA"/>
</dbReference>
<dbReference type="Pfam" id="PF14622">
    <property type="entry name" value="Ribonucleas_3_3"/>
    <property type="match status" value="1"/>
</dbReference>
<keyword evidence="6 9" id="KW-0255">Endonuclease</keyword>
<evidence type="ECO:0000259" key="10">
    <source>
        <dbReference type="PROSITE" id="PS50137"/>
    </source>
</evidence>
<dbReference type="InterPro" id="IPR036389">
    <property type="entry name" value="RNase_III_sf"/>
</dbReference>
<feature type="binding site" evidence="9">
    <location>
        <position position="122"/>
    </location>
    <ligand>
        <name>Mg(2+)</name>
        <dbReference type="ChEBI" id="CHEBI:18420"/>
    </ligand>
</feature>
<organism evidence="12 13">
    <name type="scientific">Tautonia plasticadhaerens</name>
    <dbReference type="NCBI Taxonomy" id="2527974"/>
    <lineage>
        <taxon>Bacteria</taxon>
        <taxon>Pseudomonadati</taxon>
        <taxon>Planctomycetota</taxon>
        <taxon>Planctomycetia</taxon>
        <taxon>Isosphaerales</taxon>
        <taxon>Isosphaeraceae</taxon>
        <taxon>Tautonia</taxon>
    </lineage>
</organism>
<proteinExistence type="inferred from homology"/>
<feature type="domain" description="DRBM" evidence="10">
    <location>
        <begin position="163"/>
        <end position="232"/>
    </location>
</feature>
<dbReference type="Gene3D" id="1.10.1520.10">
    <property type="entry name" value="Ribonuclease III domain"/>
    <property type="match status" value="1"/>
</dbReference>
<dbReference type="CDD" id="cd00593">
    <property type="entry name" value="RIBOc"/>
    <property type="match status" value="1"/>
</dbReference>
<evidence type="ECO:0000313" key="13">
    <source>
        <dbReference type="Proteomes" id="UP000317835"/>
    </source>
</evidence>
<dbReference type="HAMAP" id="MF_00104">
    <property type="entry name" value="RNase_III"/>
    <property type="match status" value="1"/>
</dbReference>
<dbReference type="EC" id="3.1.26.3" evidence="9"/>
<evidence type="ECO:0000256" key="6">
    <source>
        <dbReference type="ARBA" id="ARBA00022759"/>
    </source>
</evidence>
<dbReference type="GO" id="GO:0003725">
    <property type="term" value="F:double-stranded RNA binding"/>
    <property type="evidence" value="ECO:0007669"/>
    <property type="project" value="TreeGrafter"/>
</dbReference>
<comment type="cofactor">
    <cofactor evidence="9">
        <name>Mg(2+)</name>
        <dbReference type="ChEBI" id="CHEBI:18420"/>
    </cofactor>
</comment>
<sequence>MPEPEPPVEDLLDRCQRTVGHRFADVSLLRSALTHASGADHRLASNERLEFLGDAVLGLIVCDLLYRRYPESLEGELTRIKSVVVSRQTCAEFSNILGFDAHLTMGKGMTGHGPTPPSVLADVFESILGALYLDGGMQAARAFLEPLVLPEIVAAVENQAGSNHKSTFQQVAQREFGATPTYLLLDEQGPDHSKCFKIAAQVGPHQFPPAWGRNKKEAEQRAALNALRQISGEPIPFASG</sequence>
<dbReference type="GO" id="GO:0010468">
    <property type="term" value="P:regulation of gene expression"/>
    <property type="evidence" value="ECO:0007669"/>
    <property type="project" value="TreeGrafter"/>
</dbReference>
<comment type="subunit">
    <text evidence="9">Homodimer.</text>
</comment>
<keyword evidence="9" id="KW-0699">rRNA-binding</keyword>